<gene>
    <name evidence="5" type="ORF">Z043_111186</name>
</gene>
<feature type="coiled-coil region" evidence="2">
    <location>
        <begin position="690"/>
        <end position="759"/>
    </location>
</feature>
<dbReference type="PROSITE" id="PS50059">
    <property type="entry name" value="FKBP_PPIASE"/>
    <property type="match status" value="1"/>
</dbReference>
<proteinExistence type="predicted"/>
<evidence type="ECO:0000256" key="3">
    <source>
        <dbReference type="SAM" id="MobiDB-lite"/>
    </source>
</evidence>
<comment type="catalytic activity">
    <reaction evidence="1">
        <text>[protein]-peptidylproline (omega=180) = [protein]-peptidylproline (omega=0)</text>
        <dbReference type="Rhea" id="RHEA:16237"/>
        <dbReference type="Rhea" id="RHEA-COMP:10747"/>
        <dbReference type="Rhea" id="RHEA-COMP:10748"/>
        <dbReference type="ChEBI" id="CHEBI:83833"/>
        <dbReference type="ChEBI" id="CHEBI:83834"/>
        <dbReference type="EC" id="5.2.1.8"/>
    </reaction>
</comment>
<evidence type="ECO:0000256" key="2">
    <source>
        <dbReference type="SAM" id="Coils"/>
    </source>
</evidence>
<protein>
    <recommendedName>
        <fullName evidence="1">peptidylprolyl isomerase</fullName>
        <ecNumber evidence="1">5.2.1.8</ecNumber>
    </recommendedName>
</protein>
<feature type="region of interest" description="Disordered" evidence="3">
    <location>
        <begin position="902"/>
        <end position="923"/>
    </location>
</feature>
<sequence>GGDWAESDVGKGRRVNELTLKRTVGTKLASLFKADEMASQSDQSFQYRAPRQPRGSPASPASQIQTSAPPPTIPAVLLATAVHAFRYVNGQHEKLGKTGAAVLGNHVAREYKVLLYYNQQDHVTSATVHPGFMFTIQPGNYGSFYDDHKQNWSIMFDSEKARVDFCKEVCLAKMNSAPSLDAVIVQDLILGEGHAAECGDTLEVDYTGWLLQKHTVGQAFDCTISRNQPLRLRIGAGKVIKGLEQGMLGSRKGGRRFLAVPPSLGYGSQGVLNQVPADSTLIFETEIRQVKPAKDKGLNLNPAVFRRDDSISSSSSMSTQLPNTIPNEQRDCLSPAKSLPLRKQPLNPDIAEDKLISPKARVEQTKLSFLSEAIPAPLYHSVDTMVKDIKKNSSLTAGTDLISFLMTEARQHSTEIRLAVGKVVDKVDLLASKVSVVHHFVNFGDVLFAEWHAFFHTCAGSSDLITVYCQVDGLQKQWWPPMGMSPVSMDTVTIMHNIQRIIQMNAMSSSLNVPLTLNLFLMKENEGLREDISEKSLHIKEQNIKIGELINQNNLLLEQRSDLVQSTSERNKEHLLQAEQEKFLAVPLPAYPTALRNLCLLSIMLQVQLAEELASSSSRLCQLQLEAVSYQQKVEELKSKLSAALQEKERLIAQDASLELQVTGAEHLAFDCTWHPNRIRSYIPTLPEVMEELELMREQHRAERQRRKEAELQVCRLEEDLQDVKIDKEQLEQTLANRNRKWQEEHKRCAEELEEVRQSSLLKGIWQGMQLGGSWSSAVSVPPQLSRPRKSCDVEEWCLQWQQRQGEELQRLRDTVKRVMNGVFHVLKGQFDLQEMYSGEAVLETVMYIMKTVTMKLLDEIELALWRKVAKDEGGQKKGNAETCLQEVQQCGKDDELLEEMENHKTQTPEELPSRESRGKATAEEGEWLELRDDDCTHMQNTNNGQLQGSRAYRLPVSVEEESVQKQKDFEEESKQEVEDTAEGGLNEPQGKFCVSKVEHCPQPVLKDQETESTQSKSDGFPHENEPDGEYSQSKARDSTEGGLGKQEAESSLSKVEDCMEGRLKEQGRVSSQSAPDISPERELMEHSAVSNHLGPKEFPE</sequence>
<dbReference type="PANTHER" id="PTHR44927">
    <property type="entry name" value="FK506-BINDING PROTEIN 15"/>
    <property type="match status" value="1"/>
</dbReference>
<evidence type="ECO:0000256" key="1">
    <source>
        <dbReference type="PROSITE-ProRule" id="PRU00277"/>
    </source>
</evidence>
<keyword evidence="1" id="KW-0413">Isomerase</keyword>
<feature type="domain" description="PPIase FKBP-type" evidence="4">
    <location>
        <begin position="199"/>
        <end position="291"/>
    </location>
</feature>
<feature type="compositionally biased region" description="Basic and acidic residues" evidence="3">
    <location>
        <begin position="1055"/>
        <end position="1068"/>
    </location>
</feature>
<dbReference type="InterPro" id="IPR001179">
    <property type="entry name" value="PPIase_FKBP_dom"/>
</dbReference>
<dbReference type="EC" id="5.2.1.8" evidence="1"/>
<feature type="non-terminal residue" evidence="5">
    <location>
        <position position="1101"/>
    </location>
</feature>
<feature type="compositionally biased region" description="Basic and acidic residues" evidence="3">
    <location>
        <begin position="963"/>
        <end position="978"/>
    </location>
</feature>
<feature type="region of interest" description="Disordered" evidence="3">
    <location>
        <begin position="309"/>
        <end position="329"/>
    </location>
</feature>
<dbReference type="Proteomes" id="UP000034805">
    <property type="component" value="Unassembled WGS sequence"/>
</dbReference>
<comment type="caution">
    <text evidence="5">The sequence shown here is derived from an EMBL/GenBank/DDBJ whole genome shotgun (WGS) entry which is preliminary data.</text>
</comment>
<evidence type="ECO:0000259" key="4">
    <source>
        <dbReference type="PROSITE" id="PS50059"/>
    </source>
</evidence>
<reference evidence="5 6" key="1">
    <citation type="submission" date="2015-08" db="EMBL/GenBank/DDBJ databases">
        <title>The genome of the Asian arowana (Scleropages formosus).</title>
        <authorList>
            <person name="Tan M.H."/>
            <person name="Gan H.M."/>
            <person name="Croft L.J."/>
            <person name="Austin C.M."/>
        </authorList>
    </citation>
    <scope>NUCLEOTIDE SEQUENCE [LARGE SCALE GENOMIC DNA]</scope>
    <source>
        <strain evidence="5">Aro1</strain>
    </source>
</reference>
<feature type="region of interest" description="Disordered" evidence="3">
    <location>
        <begin position="1004"/>
        <end position="1101"/>
    </location>
</feature>
<dbReference type="Pfam" id="PF23649">
    <property type="entry name" value="FKBP15"/>
    <property type="match status" value="2"/>
</dbReference>
<accession>A0A0P7YQC2</accession>
<feature type="non-terminal residue" evidence="5">
    <location>
        <position position="1"/>
    </location>
</feature>
<feature type="region of interest" description="Disordered" evidence="3">
    <location>
        <begin position="958"/>
        <end position="991"/>
    </location>
</feature>
<name>A0A0P7YQC2_SCLFO</name>
<dbReference type="InterPro" id="IPR046357">
    <property type="entry name" value="PPIase_dom_sf"/>
</dbReference>
<keyword evidence="2" id="KW-0175">Coiled coil</keyword>
<dbReference type="AlphaFoldDB" id="A0A0P7YQC2"/>
<dbReference type="EMBL" id="JARO02003676">
    <property type="protein sequence ID" value="KPP70019.1"/>
    <property type="molecule type" value="Genomic_DNA"/>
</dbReference>
<dbReference type="PANTHER" id="PTHR44927:SF1">
    <property type="entry name" value="FK506-BINDING PROTEIN 15"/>
    <property type="match status" value="1"/>
</dbReference>
<keyword evidence="1" id="KW-0697">Rotamase</keyword>
<organism evidence="5 6">
    <name type="scientific">Scleropages formosus</name>
    <name type="common">Asian bonytongue</name>
    <name type="synonym">Osteoglossum formosum</name>
    <dbReference type="NCBI Taxonomy" id="113540"/>
    <lineage>
        <taxon>Eukaryota</taxon>
        <taxon>Metazoa</taxon>
        <taxon>Chordata</taxon>
        <taxon>Craniata</taxon>
        <taxon>Vertebrata</taxon>
        <taxon>Euteleostomi</taxon>
        <taxon>Actinopterygii</taxon>
        <taxon>Neopterygii</taxon>
        <taxon>Teleostei</taxon>
        <taxon>Osteoglossocephala</taxon>
        <taxon>Osteoglossomorpha</taxon>
        <taxon>Osteoglossiformes</taxon>
        <taxon>Osteoglossidae</taxon>
        <taxon>Scleropages</taxon>
    </lineage>
</organism>
<dbReference type="Gene3D" id="3.10.50.40">
    <property type="match status" value="1"/>
</dbReference>
<dbReference type="SUPFAM" id="SSF54534">
    <property type="entry name" value="FKBP-like"/>
    <property type="match status" value="1"/>
</dbReference>
<evidence type="ECO:0000313" key="6">
    <source>
        <dbReference type="Proteomes" id="UP000034805"/>
    </source>
</evidence>
<feature type="region of interest" description="Disordered" evidence="3">
    <location>
        <begin position="36"/>
        <end position="69"/>
    </location>
</feature>
<feature type="coiled-coil region" evidence="2">
    <location>
        <begin position="627"/>
        <end position="654"/>
    </location>
</feature>
<dbReference type="Pfam" id="PF00254">
    <property type="entry name" value="FKBP_C"/>
    <property type="match status" value="1"/>
</dbReference>
<dbReference type="GO" id="GO:0003755">
    <property type="term" value="F:peptidyl-prolyl cis-trans isomerase activity"/>
    <property type="evidence" value="ECO:0007669"/>
    <property type="project" value="UniProtKB-KW"/>
</dbReference>
<evidence type="ECO:0000313" key="5">
    <source>
        <dbReference type="EMBL" id="KPP70019.1"/>
    </source>
</evidence>
<dbReference type="InterPro" id="IPR056598">
    <property type="entry name" value="FKBP-15_dom"/>
</dbReference>